<dbReference type="InterPro" id="IPR000618">
    <property type="entry name" value="Insect_cuticle"/>
</dbReference>
<dbReference type="OrthoDB" id="6884310at2759"/>
<protein>
    <submittedName>
        <fullName evidence="1">Pro-resilin</fullName>
    </submittedName>
</protein>
<dbReference type="AlphaFoldDB" id="A0A0P5M7H4"/>
<dbReference type="GO" id="GO:0031012">
    <property type="term" value="C:extracellular matrix"/>
    <property type="evidence" value="ECO:0007669"/>
    <property type="project" value="TreeGrafter"/>
</dbReference>
<dbReference type="PANTHER" id="PTHR12236">
    <property type="entry name" value="STRUCTURAL CONTITUENT OF CUTICLE"/>
    <property type="match status" value="1"/>
</dbReference>
<dbReference type="InterPro" id="IPR031311">
    <property type="entry name" value="CHIT_BIND_RR_consensus"/>
</dbReference>
<organism evidence="1">
    <name type="scientific">Daphnia magna</name>
    <dbReference type="NCBI Taxonomy" id="35525"/>
    <lineage>
        <taxon>Eukaryota</taxon>
        <taxon>Metazoa</taxon>
        <taxon>Ecdysozoa</taxon>
        <taxon>Arthropoda</taxon>
        <taxon>Crustacea</taxon>
        <taxon>Branchiopoda</taxon>
        <taxon>Diplostraca</taxon>
        <taxon>Cladocera</taxon>
        <taxon>Anomopoda</taxon>
        <taxon>Daphniidae</taxon>
        <taxon>Daphnia</taxon>
    </lineage>
</organism>
<sequence length="138" mass="15426">MKRLDHSLALSCKRKNQVSSFRKMNKFIIAAAVLMTVAVVAAAPQSYPSEANSKPSYDDAPKPYSFDWNVKDDESKNDYGHKETSDGKVVTGSYRVVLPDGRTQIVTYKADENGYVADVKYEGEAQYPAPEYKPTSKY</sequence>
<proteinExistence type="predicted"/>
<dbReference type="PRINTS" id="PR00947">
    <property type="entry name" value="CUTICLE"/>
</dbReference>
<evidence type="ECO:0000313" key="1">
    <source>
        <dbReference type="EMBL" id="JAN16467.1"/>
    </source>
</evidence>
<name>A0A0P5M7H4_9CRUS</name>
<accession>A0A0P5M7H4</accession>
<dbReference type="GO" id="GO:0005615">
    <property type="term" value="C:extracellular space"/>
    <property type="evidence" value="ECO:0007669"/>
    <property type="project" value="TreeGrafter"/>
</dbReference>
<dbReference type="GO" id="GO:0042302">
    <property type="term" value="F:structural constituent of cuticle"/>
    <property type="evidence" value="ECO:0007669"/>
    <property type="project" value="UniProtKB-UniRule"/>
</dbReference>
<dbReference type="PROSITE" id="PS00233">
    <property type="entry name" value="CHIT_BIND_RR_1"/>
    <property type="match status" value="1"/>
</dbReference>
<dbReference type="PROSITE" id="PS51155">
    <property type="entry name" value="CHIT_BIND_RR_2"/>
    <property type="match status" value="1"/>
</dbReference>
<dbReference type="PANTHER" id="PTHR12236:SF79">
    <property type="entry name" value="CUTICULAR PROTEIN 50CB-RELATED"/>
    <property type="match status" value="1"/>
</dbReference>
<dbReference type="Pfam" id="PF00379">
    <property type="entry name" value="Chitin_bind_4"/>
    <property type="match status" value="1"/>
</dbReference>
<reference evidence="1" key="1">
    <citation type="submission" date="2015-10" db="EMBL/GenBank/DDBJ databases">
        <title>EvidentialGene: Evidence-directed Construction of Complete mRNA Transcriptomes without Genomes.</title>
        <authorList>
            <person name="Gilbert D.G."/>
        </authorList>
    </citation>
    <scope>NUCLEOTIDE SEQUENCE</scope>
</reference>
<dbReference type="EMBL" id="GDIQ01078270">
    <property type="protein sequence ID" value="JAN16467.1"/>
    <property type="molecule type" value="Transcribed_RNA"/>
</dbReference>
<dbReference type="InterPro" id="IPR051217">
    <property type="entry name" value="Insect_Cuticle_Struc_Prot"/>
</dbReference>